<feature type="region of interest" description="Disordered" evidence="4">
    <location>
        <begin position="156"/>
        <end position="181"/>
    </location>
</feature>
<evidence type="ECO:0000256" key="3">
    <source>
        <dbReference type="ARBA" id="ARBA00022764"/>
    </source>
</evidence>
<keyword evidence="1" id="KW-0813">Transport</keyword>
<evidence type="ECO:0000256" key="4">
    <source>
        <dbReference type="SAM" id="MobiDB-lite"/>
    </source>
</evidence>
<dbReference type="Gene3D" id="2.60.450.10">
    <property type="entry name" value="Lipopolysaccharide (LPS) transport protein A like domain"/>
    <property type="match status" value="1"/>
</dbReference>
<feature type="chain" id="PRO_5046525537" evidence="5">
    <location>
        <begin position="26"/>
        <end position="181"/>
    </location>
</feature>
<sequence length="181" mass="19177">MKKITGIFLLAGVLLSAIGSSLVSAQSALTGGAYDTSQPLEIAADSLEVQQENQLAVFEGNVDVKQGEIRMRADKLIVYYSDKSTASDGGPANIKKIDAVGNVFLSSPRETAEGETGTYDVKNKRVDLRGNVVLTQGKNVLRGDKMTLNMVTGKSRVEGAPETDGGTGRVKGIFVPEQKAE</sequence>
<reference evidence="7" key="1">
    <citation type="submission" date="2022-06" db="EMBL/GenBank/DDBJ databases">
        <title>Sneathiella actinostolidae sp. nov., isolated from a sea anemonein the Western Pacific Ocean.</title>
        <authorList>
            <person name="Wei M.J."/>
        </authorList>
    </citation>
    <scope>NUCLEOTIDE SEQUENCE</scope>
    <source>
        <strain evidence="7">PHK-P5</strain>
    </source>
</reference>
<dbReference type="InterPro" id="IPR052037">
    <property type="entry name" value="LPS_export_LptA"/>
</dbReference>
<keyword evidence="3" id="KW-0574">Periplasm</keyword>
<dbReference type="PANTHER" id="PTHR36504">
    <property type="entry name" value="LIPOPOLYSACCHARIDE EXPORT SYSTEM PROTEIN LPTA"/>
    <property type="match status" value="1"/>
</dbReference>
<evidence type="ECO:0000256" key="5">
    <source>
        <dbReference type="SAM" id="SignalP"/>
    </source>
</evidence>
<evidence type="ECO:0000259" key="6">
    <source>
        <dbReference type="Pfam" id="PF03968"/>
    </source>
</evidence>
<dbReference type="NCBIfam" id="TIGR03002">
    <property type="entry name" value="outer_YhbN_LptA"/>
    <property type="match status" value="1"/>
</dbReference>
<organism evidence="7 8">
    <name type="scientific">Sneathiella marina</name>
    <dbReference type="NCBI Taxonomy" id="2950108"/>
    <lineage>
        <taxon>Bacteria</taxon>
        <taxon>Pseudomonadati</taxon>
        <taxon>Pseudomonadota</taxon>
        <taxon>Alphaproteobacteria</taxon>
        <taxon>Sneathiellales</taxon>
        <taxon>Sneathiellaceae</taxon>
        <taxon>Sneathiella</taxon>
    </lineage>
</organism>
<dbReference type="InterPro" id="IPR005653">
    <property type="entry name" value="OstA-like_N"/>
</dbReference>
<feature type="domain" description="Organic solvent tolerance-like N-terminal" evidence="6">
    <location>
        <begin position="41"/>
        <end position="153"/>
    </location>
</feature>
<keyword evidence="2 5" id="KW-0732">Signal</keyword>
<dbReference type="Proteomes" id="UP001056291">
    <property type="component" value="Chromosome"/>
</dbReference>
<dbReference type="EMBL" id="CP098747">
    <property type="protein sequence ID" value="USG61542.1"/>
    <property type="molecule type" value="Genomic_DNA"/>
</dbReference>
<protein>
    <submittedName>
        <fullName evidence="7">Lipopolysaccharide transport periplasmic protein LptA</fullName>
    </submittedName>
</protein>
<dbReference type="PANTHER" id="PTHR36504:SF1">
    <property type="entry name" value="LIPOPOLYSACCHARIDE EXPORT SYSTEM PROTEIN LPTA"/>
    <property type="match status" value="1"/>
</dbReference>
<evidence type="ECO:0000256" key="2">
    <source>
        <dbReference type="ARBA" id="ARBA00022729"/>
    </source>
</evidence>
<dbReference type="Pfam" id="PF03968">
    <property type="entry name" value="LptD_N"/>
    <property type="match status" value="1"/>
</dbReference>
<accession>A0ABY4W2W8</accession>
<evidence type="ECO:0000313" key="8">
    <source>
        <dbReference type="Proteomes" id="UP001056291"/>
    </source>
</evidence>
<evidence type="ECO:0000256" key="1">
    <source>
        <dbReference type="ARBA" id="ARBA00022448"/>
    </source>
</evidence>
<feature type="signal peptide" evidence="5">
    <location>
        <begin position="1"/>
        <end position="25"/>
    </location>
</feature>
<dbReference type="RefSeq" id="WP_251934631.1">
    <property type="nucleotide sequence ID" value="NZ_CP098747.1"/>
</dbReference>
<evidence type="ECO:0000313" key="7">
    <source>
        <dbReference type="EMBL" id="USG61542.1"/>
    </source>
</evidence>
<proteinExistence type="predicted"/>
<dbReference type="InterPro" id="IPR014340">
    <property type="entry name" value="LptA"/>
</dbReference>
<gene>
    <name evidence="7" type="primary">lptA</name>
    <name evidence="7" type="ORF">NBZ79_00940</name>
</gene>
<keyword evidence="8" id="KW-1185">Reference proteome</keyword>
<name>A0ABY4W2W8_9PROT</name>